<name>A0A2N5VYP3_9BASI</name>
<dbReference type="Proteomes" id="UP000235388">
    <property type="component" value="Unassembled WGS sequence"/>
</dbReference>
<keyword evidence="2" id="KW-0732">Signal</keyword>
<dbReference type="EMBL" id="PGCJ01000036">
    <property type="protein sequence ID" value="PLW55111.1"/>
    <property type="molecule type" value="Genomic_DNA"/>
</dbReference>
<evidence type="ECO:0000256" key="1">
    <source>
        <dbReference type="SAM" id="MobiDB-lite"/>
    </source>
</evidence>
<sequence length="63" mass="6394">MSFWTTALLGAATRGSIQASATSAFAPLSVLWLSSSGLSSLTGHAPAPSSSGRTSRSFYPTTT</sequence>
<evidence type="ECO:0000313" key="4">
    <source>
        <dbReference type="Proteomes" id="UP000235388"/>
    </source>
</evidence>
<reference evidence="3 4" key="1">
    <citation type="submission" date="2017-11" db="EMBL/GenBank/DDBJ databases">
        <title>De novo assembly and phasing of dikaryotic genomes from two isolates of Puccinia coronata f. sp. avenae, the causal agent of oat crown rust.</title>
        <authorList>
            <person name="Miller M.E."/>
            <person name="Zhang Y."/>
            <person name="Omidvar V."/>
            <person name="Sperschneider J."/>
            <person name="Schwessinger B."/>
            <person name="Raley C."/>
            <person name="Palmer J.M."/>
            <person name="Garnica D."/>
            <person name="Upadhyaya N."/>
            <person name="Rathjen J."/>
            <person name="Taylor J.M."/>
            <person name="Park R.F."/>
            <person name="Dodds P.N."/>
            <person name="Hirsch C.D."/>
            <person name="Kianian S.F."/>
            <person name="Figueroa M."/>
        </authorList>
    </citation>
    <scope>NUCLEOTIDE SEQUENCE [LARGE SCALE GENOMIC DNA]</scope>
    <source>
        <strain evidence="3">12NC29</strain>
    </source>
</reference>
<organism evidence="3 4">
    <name type="scientific">Puccinia coronata f. sp. avenae</name>
    <dbReference type="NCBI Taxonomy" id="200324"/>
    <lineage>
        <taxon>Eukaryota</taxon>
        <taxon>Fungi</taxon>
        <taxon>Dikarya</taxon>
        <taxon>Basidiomycota</taxon>
        <taxon>Pucciniomycotina</taxon>
        <taxon>Pucciniomycetes</taxon>
        <taxon>Pucciniales</taxon>
        <taxon>Pucciniaceae</taxon>
        <taxon>Puccinia</taxon>
    </lineage>
</organism>
<feature type="signal peptide" evidence="2">
    <location>
        <begin position="1"/>
        <end position="19"/>
    </location>
</feature>
<accession>A0A2N5VYP3</accession>
<protein>
    <recommendedName>
        <fullName evidence="5">Secreted protein</fullName>
    </recommendedName>
</protein>
<dbReference type="AlphaFoldDB" id="A0A2N5VYP3"/>
<feature type="region of interest" description="Disordered" evidence="1">
    <location>
        <begin position="39"/>
        <end position="63"/>
    </location>
</feature>
<comment type="caution">
    <text evidence="3">The sequence shown here is derived from an EMBL/GenBank/DDBJ whole genome shotgun (WGS) entry which is preliminary data.</text>
</comment>
<feature type="chain" id="PRO_5014639677" description="Secreted protein" evidence="2">
    <location>
        <begin position="20"/>
        <end position="63"/>
    </location>
</feature>
<evidence type="ECO:0008006" key="5">
    <source>
        <dbReference type="Google" id="ProtNLM"/>
    </source>
</evidence>
<keyword evidence="4" id="KW-1185">Reference proteome</keyword>
<proteinExistence type="predicted"/>
<feature type="compositionally biased region" description="Polar residues" evidence="1">
    <location>
        <begin position="48"/>
        <end position="63"/>
    </location>
</feature>
<evidence type="ECO:0000313" key="3">
    <source>
        <dbReference type="EMBL" id="PLW55111.1"/>
    </source>
</evidence>
<gene>
    <name evidence="3" type="ORF">PCANC_05286</name>
</gene>
<evidence type="ECO:0000256" key="2">
    <source>
        <dbReference type="SAM" id="SignalP"/>
    </source>
</evidence>